<evidence type="ECO:0000313" key="5">
    <source>
        <dbReference type="Proteomes" id="UP000095392"/>
    </source>
</evidence>
<gene>
    <name evidence="4" type="ORF">BFV95_1812</name>
</gene>
<feature type="repeat" description="ANK" evidence="3">
    <location>
        <begin position="108"/>
        <end position="140"/>
    </location>
</feature>
<dbReference type="PANTHER" id="PTHR24171">
    <property type="entry name" value="ANKYRIN REPEAT DOMAIN-CONTAINING PROTEIN 39-RELATED"/>
    <property type="match status" value="1"/>
</dbReference>
<dbReference type="Pfam" id="PF12796">
    <property type="entry name" value="Ank_2"/>
    <property type="match status" value="2"/>
</dbReference>
<evidence type="ECO:0000313" key="4">
    <source>
        <dbReference type="EMBL" id="OES33990.1"/>
    </source>
</evidence>
<dbReference type="Pfam" id="PF00023">
    <property type="entry name" value="Ank"/>
    <property type="match status" value="1"/>
</dbReference>
<organism evidence="4 5">
    <name type="scientific">Alteromonas macleodii</name>
    <name type="common">Pseudoalteromonas macleodii</name>
    <dbReference type="NCBI Taxonomy" id="28108"/>
    <lineage>
        <taxon>Bacteria</taxon>
        <taxon>Pseudomonadati</taxon>
        <taxon>Pseudomonadota</taxon>
        <taxon>Gammaproteobacteria</taxon>
        <taxon>Alteromonadales</taxon>
        <taxon>Alteromonadaceae</taxon>
        <taxon>Alteromonas/Salinimonas group</taxon>
        <taxon>Alteromonas</taxon>
    </lineage>
</organism>
<evidence type="ECO:0000256" key="1">
    <source>
        <dbReference type="ARBA" id="ARBA00022737"/>
    </source>
</evidence>
<sequence>MLKTQNQNLKPIQKAFKKLGETMNKPIPITRKAYQSLALIVLSGMGITASFSEAVANEAIGALYSSKFESNINQNLTPLHKAVWDNDIQRVKALIDSGADVNGLDRLMGVAPLHLAVQGRNLDLVKLLVTEGAFVNLQSVRLGGTPLLLAVWHRNIPAVEYLLSLPDIDTTVISAAGATALGFNRSGTKANDKALNEDVATINALFAAHKEKTLQQAQEKAAIYMIVANQALSEEEMVAEIKVLLEKGYDVNAVAPVLKQGSDFHSALLLAAMKGYLKVAKLLLDNGADQTLTGAYMAAIALHKAAYFGRADMLTLLSQYPGFQEVLNAQGPNNGYTPLHDAVWHGHLEAAKVLVEAGARLDLKGYDGNTPEQLARQNGYSMIAEYLENTRSKRGNAPRK</sequence>
<feature type="repeat" description="ANK" evidence="3">
    <location>
        <begin position="334"/>
        <end position="366"/>
    </location>
</feature>
<protein>
    <submittedName>
        <fullName evidence="4">Ankyrin repeats family protein</fullName>
    </submittedName>
</protein>
<accession>A0AB36FW04</accession>
<dbReference type="InterPro" id="IPR002110">
    <property type="entry name" value="Ankyrin_rpt"/>
</dbReference>
<name>A0AB36FW04_ALTMA</name>
<keyword evidence="5" id="KW-1185">Reference proteome</keyword>
<feature type="repeat" description="ANK" evidence="3">
    <location>
        <begin position="74"/>
        <end position="106"/>
    </location>
</feature>
<dbReference type="PROSITE" id="PS50297">
    <property type="entry name" value="ANK_REP_REGION"/>
    <property type="match status" value="4"/>
</dbReference>
<dbReference type="InterPro" id="IPR036770">
    <property type="entry name" value="Ankyrin_rpt-contain_sf"/>
</dbReference>
<dbReference type="Proteomes" id="UP000095392">
    <property type="component" value="Unassembled WGS sequence"/>
</dbReference>
<feature type="repeat" description="ANK" evidence="3">
    <location>
        <begin position="263"/>
        <end position="295"/>
    </location>
</feature>
<keyword evidence="1" id="KW-0677">Repeat</keyword>
<reference evidence="4 5" key="1">
    <citation type="submission" date="2016-09" db="EMBL/GenBank/DDBJ databases">
        <title>Draft Genome Sequence of four Alteromonas macleodii strains isolated from copper coupons and grown long-term at elevated copper levels.</title>
        <authorList>
            <person name="Cusick K."/>
            <person name="Dale J."/>
            <person name="Little B."/>
            <person name="Biffinger J."/>
        </authorList>
    </citation>
    <scope>NUCLEOTIDE SEQUENCE [LARGE SCALE GENOMIC DNA]</scope>
    <source>
        <strain evidence="4 5">KCP01</strain>
    </source>
</reference>
<dbReference type="EMBL" id="MIPY01000008">
    <property type="protein sequence ID" value="OES33990.1"/>
    <property type="molecule type" value="Genomic_DNA"/>
</dbReference>
<comment type="caution">
    <text evidence="4">The sequence shown here is derived from an EMBL/GenBank/DDBJ whole genome shotgun (WGS) entry which is preliminary data.</text>
</comment>
<dbReference type="SUPFAM" id="SSF48403">
    <property type="entry name" value="Ankyrin repeat"/>
    <property type="match status" value="1"/>
</dbReference>
<evidence type="ECO:0000256" key="2">
    <source>
        <dbReference type="ARBA" id="ARBA00023043"/>
    </source>
</evidence>
<dbReference type="Gene3D" id="1.25.40.20">
    <property type="entry name" value="Ankyrin repeat-containing domain"/>
    <property type="match status" value="3"/>
</dbReference>
<dbReference type="PROSITE" id="PS50088">
    <property type="entry name" value="ANK_REPEAT"/>
    <property type="match status" value="4"/>
</dbReference>
<dbReference type="SMART" id="SM00248">
    <property type="entry name" value="ANK"/>
    <property type="match status" value="6"/>
</dbReference>
<proteinExistence type="predicted"/>
<dbReference type="AlphaFoldDB" id="A0AB36FW04"/>
<evidence type="ECO:0000256" key="3">
    <source>
        <dbReference type="PROSITE-ProRule" id="PRU00023"/>
    </source>
</evidence>
<keyword evidence="2 3" id="KW-0040">ANK repeat</keyword>